<evidence type="ECO:0000256" key="1">
    <source>
        <dbReference type="SAM" id="MobiDB-lite"/>
    </source>
</evidence>
<name>A0A5B7EX81_PORTR</name>
<keyword evidence="3" id="KW-1185">Reference proteome</keyword>
<feature type="region of interest" description="Disordered" evidence="1">
    <location>
        <begin position="51"/>
        <end position="83"/>
    </location>
</feature>
<dbReference type="EMBL" id="VSRR010004350">
    <property type="protein sequence ID" value="MPC39401.1"/>
    <property type="molecule type" value="Genomic_DNA"/>
</dbReference>
<comment type="caution">
    <text evidence="2">The sequence shown here is derived from an EMBL/GenBank/DDBJ whole genome shotgun (WGS) entry which is preliminary data.</text>
</comment>
<gene>
    <name evidence="2" type="ORF">E2C01_032936</name>
</gene>
<evidence type="ECO:0000313" key="2">
    <source>
        <dbReference type="EMBL" id="MPC39401.1"/>
    </source>
</evidence>
<organism evidence="2 3">
    <name type="scientific">Portunus trituberculatus</name>
    <name type="common">Swimming crab</name>
    <name type="synonym">Neptunus trituberculatus</name>
    <dbReference type="NCBI Taxonomy" id="210409"/>
    <lineage>
        <taxon>Eukaryota</taxon>
        <taxon>Metazoa</taxon>
        <taxon>Ecdysozoa</taxon>
        <taxon>Arthropoda</taxon>
        <taxon>Crustacea</taxon>
        <taxon>Multicrustacea</taxon>
        <taxon>Malacostraca</taxon>
        <taxon>Eumalacostraca</taxon>
        <taxon>Eucarida</taxon>
        <taxon>Decapoda</taxon>
        <taxon>Pleocyemata</taxon>
        <taxon>Brachyura</taxon>
        <taxon>Eubrachyura</taxon>
        <taxon>Portunoidea</taxon>
        <taxon>Portunidae</taxon>
        <taxon>Portuninae</taxon>
        <taxon>Portunus</taxon>
    </lineage>
</organism>
<dbReference type="Proteomes" id="UP000324222">
    <property type="component" value="Unassembled WGS sequence"/>
</dbReference>
<sequence length="83" mass="9232">MWLQLAGRDRPRQSSCYPLNPLCSPLGPTTTKELIHRATVFITNAVAAEVKRRGGRGVSPQPCHTRPRHTPPRHTPASSRKLL</sequence>
<dbReference type="AlphaFoldDB" id="A0A5B7EX81"/>
<evidence type="ECO:0000313" key="3">
    <source>
        <dbReference type="Proteomes" id="UP000324222"/>
    </source>
</evidence>
<protein>
    <submittedName>
        <fullName evidence="2">Uncharacterized protein</fullName>
    </submittedName>
</protein>
<reference evidence="2 3" key="1">
    <citation type="submission" date="2019-05" db="EMBL/GenBank/DDBJ databases">
        <title>Another draft genome of Portunus trituberculatus and its Hox gene families provides insights of decapod evolution.</title>
        <authorList>
            <person name="Jeong J.-H."/>
            <person name="Song I."/>
            <person name="Kim S."/>
            <person name="Choi T."/>
            <person name="Kim D."/>
            <person name="Ryu S."/>
            <person name="Kim W."/>
        </authorList>
    </citation>
    <scope>NUCLEOTIDE SEQUENCE [LARGE SCALE GENOMIC DNA]</scope>
    <source>
        <tissue evidence="2">Muscle</tissue>
    </source>
</reference>
<proteinExistence type="predicted"/>
<accession>A0A5B7EX81</accession>